<dbReference type="Pfam" id="PF00069">
    <property type="entry name" value="Pkinase"/>
    <property type="match status" value="1"/>
</dbReference>
<sequence length="351" mass="40275">MSANDGPANLSIGTVIGRFKILKKIGEGSCGAVYTCSEISTKKYAALKAELISNYGNGLKLEVQVLKRLSGKKHVAQLLSCGKTDTYCYMVVSLLGVSLYTFMRSKKFDFSLSTIVRISIQMLFALKQIHQIGIVHRDLKPANMTVGRKGIEKKIIHIIDFGLSRDFTIIENDKLRLRKPREKCLFRGTIKYCSVATMEKFEQGRNDDLISLFYICADIHKILPWHYCDKTEEVLKMKKEYSDELLFEFCPIYSDLIKYAKKLKYHEAPDYGYLSGILKKEMTKNGFKFSDPYEWEEHVDEFNLKFMPNIEGNGNLPPNSSSNKIITTDTINKFFDKHFSQEAFEKDELGF</sequence>
<dbReference type="InterPro" id="IPR011009">
    <property type="entry name" value="Kinase-like_dom_sf"/>
</dbReference>
<evidence type="ECO:0000256" key="2">
    <source>
        <dbReference type="ARBA" id="ARBA00022527"/>
    </source>
</evidence>
<evidence type="ECO:0000313" key="9">
    <source>
        <dbReference type="EMBL" id="CEF69323.1"/>
    </source>
</evidence>
<keyword evidence="10" id="KW-1185">Reference proteome</keyword>
<dbReference type="Proteomes" id="UP000035682">
    <property type="component" value="Unplaced"/>
</dbReference>
<keyword evidence="4" id="KW-0547">Nucleotide-binding</keyword>
<reference evidence="11" key="2">
    <citation type="submission" date="2020-12" db="UniProtKB">
        <authorList>
            <consortium name="WormBaseParasite"/>
        </authorList>
    </citation>
    <scope>IDENTIFICATION</scope>
</reference>
<dbReference type="OrthoDB" id="5979581at2759"/>
<gene>
    <name evidence="9 11 12" type="ORF">SRAE_2000397300</name>
</gene>
<dbReference type="OMA" id="THEKSEQ"/>
<keyword evidence="6" id="KW-0067">ATP-binding</keyword>
<comment type="similarity">
    <text evidence="7">Belongs to the protein kinase superfamily. CK1 Ser/Thr protein kinase family.</text>
</comment>
<dbReference type="GO" id="GO:0005524">
    <property type="term" value="F:ATP binding"/>
    <property type="evidence" value="ECO:0007669"/>
    <property type="project" value="UniProtKB-KW"/>
</dbReference>
<dbReference type="CTD" id="36381693"/>
<dbReference type="Gene3D" id="1.10.510.10">
    <property type="entry name" value="Transferase(Phosphotransferase) domain 1"/>
    <property type="match status" value="1"/>
</dbReference>
<dbReference type="GeneID" id="36381693"/>
<dbReference type="SMART" id="SM00220">
    <property type="entry name" value="S_TKc"/>
    <property type="match status" value="1"/>
</dbReference>
<keyword evidence="3" id="KW-0808">Transferase</keyword>
<evidence type="ECO:0000256" key="7">
    <source>
        <dbReference type="ARBA" id="ARBA00061588"/>
    </source>
</evidence>
<evidence type="ECO:0000256" key="5">
    <source>
        <dbReference type="ARBA" id="ARBA00022777"/>
    </source>
</evidence>
<keyword evidence="5" id="KW-0418">Kinase</keyword>
<dbReference type="WormBase" id="SRAE_2000397300">
    <property type="protein sequence ID" value="SRP04363"/>
    <property type="gene ID" value="WBGene00264200"/>
</dbReference>
<dbReference type="WBParaSite" id="SRAE_2000397300.1">
    <property type="protein sequence ID" value="SRAE_2000397300.1"/>
    <property type="gene ID" value="WBGene00264200"/>
</dbReference>
<dbReference type="EC" id="2.7.11.1" evidence="1"/>
<proteinExistence type="inferred from homology"/>
<dbReference type="AlphaFoldDB" id="A0A090LMC0"/>
<dbReference type="RefSeq" id="XP_024508523.1">
    <property type="nucleotide sequence ID" value="XM_024642787.1"/>
</dbReference>
<dbReference type="EMBL" id="LN609529">
    <property type="protein sequence ID" value="CEF69323.1"/>
    <property type="molecule type" value="Genomic_DNA"/>
</dbReference>
<dbReference type="PROSITE" id="PS00108">
    <property type="entry name" value="PROTEIN_KINASE_ST"/>
    <property type="match status" value="1"/>
</dbReference>
<dbReference type="GO" id="GO:0015630">
    <property type="term" value="C:microtubule cytoskeleton"/>
    <property type="evidence" value="ECO:0007669"/>
    <property type="project" value="UniProtKB-ARBA"/>
</dbReference>
<evidence type="ECO:0000259" key="8">
    <source>
        <dbReference type="PROSITE" id="PS50011"/>
    </source>
</evidence>
<reference evidence="9 10" key="1">
    <citation type="submission" date="2014-09" db="EMBL/GenBank/DDBJ databases">
        <authorList>
            <person name="Martin A.A."/>
        </authorList>
    </citation>
    <scope>NUCLEOTIDE SEQUENCE</scope>
    <source>
        <strain evidence="10">ED321</strain>
        <strain evidence="9">ED321 Heterogonic</strain>
    </source>
</reference>
<evidence type="ECO:0000256" key="1">
    <source>
        <dbReference type="ARBA" id="ARBA00012513"/>
    </source>
</evidence>
<protein>
    <recommendedName>
        <fullName evidence="1">non-specific serine/threonine protein kinase</fullName>
        <ecNumber evidence="1">2.7.11.1</ecNumber>
    </recommendedName>
</protein>
<evidence type="ECO:0000313" key="10">
    <source>
        <dbReference type="Proteomes" id="UP000035682"/>
    </source>
</evidence>
<accession>A0A090LMC0</accession>
<dbReference type="InterPro" id="IPR008271">
    <property type="entry name" value="Ser/Thr_kinase_AS"/>
</dbReference>
<dbReference type="FunFam" id="3.30.200.20:FF:000358">
    <property type="entry name" value="Tau tubulin kinase 2b"/>
    <property type="match status" value="1"/>
</dbReference>
<keyword evidence="2" id="KW-0723">Serine/threonine-protein kinase</keyword>
<evidence type="ECO:0000313" key="12">
    <source>
        <dbReference type="WormBase" id="SRAE_2000397300"/>
    </source>
</evidence>
<dbReference type="PANTHER" id="PTHR11909">
    <property type="entry name" value="CASEIN KINASE-RELATED"/>
    <property type="match status" value="1"/>
</dbReference>
<dbReference type="InterPro" id="IPR050235">
    <property type="entry name" value="CK1_Ser-Thr_kinase"/>
</dbReference>
<evidence type="ECO:0000256" key="4">
    <source>
        <dbReference type="ARBA" id="ARBA00022741"/>
    </source>
</evidence>
<organism evidence="9">
    <name type="scientific">Strongyloides ratti</name>
    <name type="common">Parasitic roundworm</name>
    <dbReference type="NCBI Taxonomy" id="34506"/>
    <lineage>
        <taxon>Eukaryota</taxon>
        <taxon>Metazoa</taxon>
        <taxon>Ecdysozoa</taxon>
        <taxon>Nematoda</taxon>
        <taxon>Chromadorea</taxon>
        <taxon>Rhabditida</taxon>
        <taxon>Tylenchina</taxon>
        <taxon>Panagrolaimomorpha</taxon>
        <taxon>Strongyloidoidea</taxon>
        <taxon>Strongyloididae</taxon>
        <taxon>Strongyloides</taxon>
    </lineage>
</organism>
<name>A0A090LMC0_STRRB</name>
<dbReference type="InterPro" id="IPR000719">
    <property type="entry name" value="Prot_kinase_dom"/>
</dbReference>
<evidence type="ECO:0000256" key="6">
    <source>
        <dbReference type="ARBA" id="ARBA00022840"/>
    </source>
</evidence>
<dbReference type="PROSITE" id="PS50011">
    <property type="entry name" value="PROTEIN_KINASE_DOM"/>
    <property type="match status" value="1"/>
</dbReference>
<dbReference type="GO" id="GO:0004674">
    <property type="term" value="F:protein serine/threonine kinase activity"/>
    <property type="evidence" value="ECO:0007669"/>
    <property type="project" value="UniProtKB-KW"/>
</dbReference>
<evidence type="ECO:0000313" key="11">
    <source>
        <dbReference type="WBParaSite" id="SRAE_2000397300.1"/>
    </source>
</evidence>
<dbReference type="STRING" id="34506.A0A090LMC0"/>
<feature type="domain" description="Protein kinase" evidence="8">
    <location>
        <begin position="19"/>
        <end position="351"/>
    </location>
</feature>
<evidence type="ECO:0000256" key="3">
    <source>
        <dbReference type="ARBA" id="ARBA00022679"/>
    </source>
</evidence>
<dbReference type="SUPFAM" id="SSF56112">
    <property type="entry name" value="Protein kinase-like (PK-like)"/>
    <property type="match status" value="1"/>
</dbReference>